<dbReference type="GO" id="GO:1904680">
    <property type="term" value="F:peptide transmembrane transporter activity"/>
    <property type="evidence" value="ECO:0007669"/>
    <property type="project" value="TreeGrafter"/>
</dbReference>
<protein>
    <submittedName>
        <fullName evidence="6">Peptide/nickel transport system substrate-binding protein</fullName>
    </submittedName>
</protein>
<evidence type="ECO:0000259" key="5">
    <source>
        <dbReference type="Pfam" id="PF00496"/>
    </source>
</evidence>
<keyword evidence="4" id="KW-0732">Signal</keyword>
<dbReference type="Pfam" id="PF00496">
    <property type="entry name" value="SBP_bac_5"/>
    <property type="match status" value="1"/>
</dbReference>
<dbReference type="Gene3D" id="3.10.105.10">
    <property type="entry name" value="Dipeptide-binding Protein, Domain 3"/>
    <property type="match status" value="1"/>
</dbReference>
<dbReference type="InterPro" id="IPR039424">
    <property type="entry name" value="SBP_5"/>
</dbReference>
<gene>
    <name evidence="6" type="ORF">JM93_01957</name>
</gene>
<accession>A0A562T1H1</accession>
<dbReference type="PANTHER" id="PTHR30290">
    <property type="entry name" value="PERIPLASMIC BINDING COMPONENT OF ABC TRANSPORTER"/>
    <property type="match status" value="1"/>
</dbReference>
<organism evidence="6 7">
    <name type="scientific">Roseibium hamelinense</name>
    <dbReference type="NCBI Taxonomy" id="150831"/>
    <lineage>
        <taxon>Bacteria</taxon>
        <taxon>Pseudomonadati</taxon>
        <taxon>Pseudomonadota</taxon>
        <taxon>Alphaproteobacteria</taxon>
        <taxon>Hyphomicrobiales</taxon>
        <taxon>Stappiaceae</taxon>
        <taxon>Roseibium</taxon>
    </lineage>
</organism>
<comment type="similarity">
    <text evidence="2">Belongs to the bacterial solute-binding protein 5 family.</text>
</comment>
<comment type="subcellular location">
    <subcellularLocation>
        <location evidence="1">Periplasm</location>
    </subcellularLocation>
</comment>
<feature type="domain" description="Solute-binding protein family 5" evidence="5">
    <location>
        <begin position="103"/>
        <end position="452"/>
    </location>
</feature>
<dbReference type="Gene3D" id="3.90.76.10">
    <property type="entry name" value="Dipeptide-binding Protein, Domain 1"/>
    <property type="match status" value="1"/>
</dbReference>
<evidence type="ECO:0000313" key="7">
    <source>
        <dbReference type="Proteomes" id="UP000320593"/>
    </source>
</evidence>
<dbReference type="CDD" id="cd08503">
    <property type="entry name" value="PBP2_NikA_DppA_OppA_like_17"/>
    <property type="match status" value="1"/>
</dbReference>
<reference evidence="6 7" key="1">
    <citation type="submission" date="2019-07" db="EMBL/GenBank/DDBJ databases">
        <title>Genomic Encyclopedia of Archaeal and Bacterial Type Strains, Phase II (KMG-II): from individual species to whole genera.</title>
        <authorList>
            <person name="Goeker M."/>
        </authorList>
    </citation>
    <scope>NUCLEOTIDE SEQUENCE [LARGE SCALE GENOMIC DNA]</scope>
    <source>
        <strain evidence="6 7">ATCC BAA-252</strain>
    </source>
</reference>
<keyword evidence="7" id="KW-1185">Reference proteome</keyword>
<keyword evidence="3" id="KW-0813">Transport</keyword>
<dbReference type="SUPFAM" id="SSF53850">
    <property type="entry name" value="Periplasmic binding protein-like II"/>
    <property type="match status" value="1"/>
</dbReference>
<dbReference type="InterPro" id="IPR030678">
    <property type="entry name" value="Peptide/Ni-bd"/>
</dbReference>
<dbReference type="Proteomes" id="UP000320593">
    <property type="component" value="Unassembled WGS sequence"/>
</dbReference>
<evidence type="ECO:0000256" key="4">
    <source>
        <dbReference type="ARBA" id="ARBA00022729"/>
    </source>
</evidence>
<dbReference type="PROSITE" id="PS51318">
    <property type="entry name" value="TAT"/>
    <property type="match status" value="1"/>
</dbReference>
<comment type="caution">
    <text evidence="6">The sequence shown here is derived from an EMBL/GenBank/DDBJ whole genome shotgun (WGS) entry which is preliminary data.</text>
</comment>
<dbReference type="Gene3D" id="3.40.190.10">
    <property type="entry name" value="Periplasmic binding protein-like II"/>
    <property type="match status" value="1"/>
</dbReference>
<dbReference type="PANTHER" id="PTHR30290:SF10">
    <property type="entry name" value="PERIPLASMIC OLIGOPEPTIDE-BINDING PROTEIN-RELATED"/>
    <property type="match status" value="1"/>
</dbReference>
<dbReference type="InterPro" id="IPR006311">
    <property type="entry name" value="TAT_signal"/>
</dbReference>
<evidence type="ECO:0000256" key="3">
    <source>
        <dbReference type="ARBA" id="ARBA00022448"/>
    </source>
</evidence>
<evidence type="ECO:0000313" key="6">
    <source>
        <dbReference type="EMBL" id="TWI87392.1"/>
    </source>
</evidence>
<dbReference type="GO" id="GO:0015833">
    <property type="term" value="P:peptide transport"/>
    <property type="evidence" value="ECO:0007669"/>
    <property type="project" value="TreeGrafter"/>
</dbReference>
<dbReference type="GO" id="GO:0043190">
    <property type="term" value="C:ATP-binding cassette (ABC) transporter complex"/>
    <property type="evidence" value="ECO:0007669"/>
    <property type="project" value="InterPro"/>
</dbReference>
<dbReference type="AlphaFoldDB" id="A0A562T1H1"/>
<sequence>MINPIPMGNRTNIMKTTGNLTRGNGLSRRTLLAGGAALTGLAATGIGLRPARAQQRGGTIKVAKGHGQTNDSLDPGTFINGFTVALSYGMHGFLTGVATDGSLEPSLAESWEASPDAKSWRFKIRNGVVFHSGKPLTLEDIVVSINHHRGDDTTSAAAPLVAGITEIRTEGDDTVVFDLESGNADFPFVFTDYHLAILPAKDGKVDWQAEDGCGPYKLVEFDPGVVARFERHTDDWNDQRGFFEAVEMLSVVDLNARTTALVSGQVHSIDKLDLKTVGLLGRRPGIKINSLAGPQYYTFAAHTNTAPFNDVNVRQALKHAINREDIVEKILFGHGTVGNDNPIGPSYRFHNPDLPQIPFDPDKAKFHLKEAGLDGLSVTLSAADAAFPGAVDTAVLYQDSAKAAGLNIEVNRVPNDGYWADVWLKHPFCAVYWGGRPTEDQIFSTAYAEGAAWNETKWSNARFNELLVAARAELDEEKRRAMYFEMQELVTMDGGTVLPMFANYVFANSDKIVHGEMASNYDVDGERWMERWSFA</sequence>
<proteinExistence type="inferred from homology"/>
<dbReference type="InterPro" id="IPR000914">
    <property type="entry name" value="SBP_5_dom"/>
</dbReference>
<dbReference type="GO" id="GO:0030288">
    <property type="term" value="C:outer membrane-bounded periplasmic space"/>
    <property type="evidence" value="ECO:0007669"/>
    <property type="project" value="UniProtKB-ARBA"/>
</dbReference>
<dbReference type="PIRSF" id="PIRSF002741">
    <property type="entry name" value="MppA"/>
    <property type="match status" value="1"/>
</dbReference>
<evidence type="ECO:0000256" key="1">
    <source>
        <dbReference type="ARBA" id="ARBA00004418"/>
    </source>
</evidence>
<name>A0A562T1H1_9HYPH</name>
<evidence type="ECO:0000256" key="2">
    <source>
        <dbReference type="ARBA" id="ARBA00005695"/>
    </source>
</evidence>
<dbReference type="EMBL" id="VLLF01000004">
    <property type="protein sequence ID" value="TWI87392.1"/>
    <property type="molecule type" value="Genomic_DNA"/>
</dbReference>